<feature type="transmembrane region" description="Helical" evidence="1">
    <location>
        <begin position="74"/>
        <end position="94"/>
    </location>
</feature>
<keyword evidence="1" id="KW-0812">Transmembrane</keyword>
<protein>
    <submittedName>
        <fullName evidence="2">Uncharacterized protein</fullName>
    </submittedName>
</protein>
<proteinExistence type="predicted"/>
<accession>A0ABS5VM14</accession>
<dbReference type="EMBL" id="JAHESD010000006">
    <property type="protein sequence ID" value="MBT1702490.1"/>
    <property type="molecule type" value="Genomic_DNA"/>
</dbReference>
<evidence type="ECO:0000313" key="2">
    <source>
        <dbReference type="EMBL" id="MBT1702490.1"/>
    </source>
</evidence>
<keyword evidence="1" id="KW-0472">Membrane</keyword>
<dbReference type="RefSeq" id="WP_254152459.1">
    <property type="nucleotide sequence ID" value="NZ_JAHESD010000006.1"/>
</dbReference>
<reference evidence="2 3" key="1">
    <citation type="submission" date="2021-05" db="EMBL/GenBank/DDBJ databases">
        <title>A Polyphasic approach of four new species of the genus Ohtaekwangia: Ohtaekwangia histidinii sp. nov., Ohtaekwangia cretensis sp. nov., Ohtaekwangia indiensis sp. nov., Ohtaekwangia reichenbachii sp. nov. from diverse environment.</title>
        <authorList>
            <person name="Octaviana S."/>
        </authorList>
    </citation>
    <scope>NUCLEOTIDE SEQUENCE [LARGE SCALE GENOMIC DNA]</scope>
    <source>
        <strain evidence="2 3">PWU20</strain>
    </source>
</reference>
<feature type="transmembrane region" description="Helical" evidence="1">
    <location>
        <begin position="44"/>
        <end position="62"/>
    </location>
</feature>
<feature type="transmembrane region" description="Helical" evidence="1">
    <location>
        <begin position="100"/>
        <end position="121"/>
    </location>
</feature>
<organism evidence="2 3">
    <name type="scientific">Chryseosolibacter indicus</name>
    <dbReference type="NCBI Taxonomy" id="2782351"/>
    <lineage>
        <taxon>Bacteria</taxon>
        <taxon>Pseudomonadati</taxon>
        <taxon>Bacteroidota</taxon>
        <taxon>Cytophagia</taxon>
        <taxon>Cytophagales</taxon>
        <taxon>Chryseotaleaceae</taxon>
        <taxon>Chryseosolibacter</taxon>
    </lineage>
</organism>
<dbReference type="Proteomes" id="UP000772618">
    <property type="component" value="Unassembled WGS sequence"/>
</dbReference>
<name>A0ABS5VM14_9BACT</name>
<evidence type="ECO:0000256" key="1">
    <source>
        <dbReference type="SAM" id="Phobius"/>
    </source>
</evidence>
<feature type="transmembrane region" description="Helical" evidence="1">
    <location>
        <begin position="5"/>
        <end position="24"/>
    </location>
</feature>
<evidence type="ECO:0000313" key="3">
    <source>
        <dbReference type="Proteomes" id="UP000772618"/>
    </source>
</evidence>
<gene>
    <name evidence="2" type="ORF">KK060_04315</name>
</gene>
<sequence>MNTKILMTLSAVVMGVAGIVLSFLPQELLGYFNKTTPVQTEVLTVQILGALYFAFAMVNWTAKANLIGGIYGRPIAIGNLAHFTIGSLALLKGYTSINNSYFLIPTIAYIVFAVCFAVVFFRHPLKENEA</sequence>
<keyword evidence="1" id="KW-1133">Transmembrane helix</keyword>
<keyword evidence="3" id="KW-1185">Reference proteome</keyword>
<comment type="caution">
    <text evidence="2">The sequence shown here is derived from an EMBL/GenBank/DDBJ whole genome shotgun (WGS) entry which is preliminary data.</text>
</comment>